<dbReference type="RefSeq" id="WP_407347115.1">
    <property type="nucleotide sequence ID" value="NZ_CP136864.1"/>
</dbReference>
<organism evidence="1 2">
    <name type="scientific">Congregibacter variabilis</name>
    <dbReference type="NCBI Taxonomy" id="3081200"/>
    <lineage>
        <taxon>Bacteria</taxon>
        <taxon>Pseudomonadati</taxon>
        <taxon>Pseudomonadota</taxon>
        <taxon>Gammaproteobacteria</taxon>
        <taxon>Cellvibrionales</taxon>
        <taxon>Halieaceae</taxon>
        <taxon>Congregibacter</taxon>
    </lineage>
</organism>
<keyword evidence="2" id="KW-1185">Reference proteome</keyword>
<evidence type="ECO:0000313" key="2">
    <source>
        <dbReference type="Proteomes" id="UP001626537"/>
    </source>
</evidence>
<name>A0ABZ0I043_9GAMM</name>
<sequence length="282" mass="33159">MSSLFFLSACSSTTFFYNRLDFILPWYLDRYVDLDRAQSGQLDLALETMLDWHRREELPRYLEFLNTVSRDLDRNIAAPLNVEQLQSYADRAEQAWFRIRDPGLELLLRLGEDLRDEQIKDFIAQMDKKQRKYEDKYLSRDDEEMRKDAFESLKETLEDYLGRLDKTQQERLRVAAGELLRSDAVWLQERSAWTAKLARALEREPGWQRRVIAIIHDWEAGLDPEVEALYDHNTSVVQSAMVDVLNNRSEKQDIRLHKKIDGFRDDLSLLISQGESQSAAAH</sequence>
<protein>
    <submittedName>
        <fullName evidence="1">DUF6279 family lipoprotein</fullName>
    </submittedName>
</protein>
<evidence type="ECO:0000313" key="1">
    <source>
        <dbReference type="EMBL" id="WOJ92515.1"/>
    </source>
</evidence>
<dbReference type="InterPro" id="IPR016875">
    <property type="entry name" value="UCP028200"/>
</dbReference>
<dbReference type="Proteomes" id="UP001626537">
    <property type="component" value="Chromosome"/>
</dbReference>
<reference evidence="1 2" key="1">
    <citation type="submission" date="2023-10" db="EMBL/GenBank/DDBJ databases">
        <title>Two novel species belonging to the OM43/NOR5 clade.</title>
        <authorList>
            <person name="Park M."/>
        </authorList>
    </citation>
    <scope>NUCLEOTIDE SEQUENCE [LARGE SCALE GENOMIC DNA]</scope>
    <source>
        <strain evidence="1 2">IMCC43200</strain>
    </source>
</reference>
<gene>
    <name evidence="1" type="ORF">R0135_12060</name>
</gene>
<dbReference type="EMBL" id="CP136864">
    <property type="protein sequence ID" value="WOJ92515.1"/>
    <property type="molecule type" value="Genomic_DNA"/>
</dbReference>
<proteinExistence type="predicted"/>
<keyword evidence="1" id="KW-0449">Lipoprotein</keyword>
<dbReference type="Pfam" id="PF19795">
    <property type="entry name" value="DUF6279"/>
    <property type="match status" value="1"/>
</dbReference>
<accession>A0ABZ0I043</accession>
<dbReference type="PIRSF" id="PIRSF028200">
    <property type="entry name" value="UCP028200"/>
    <property type="match status" value="1"/>
</dbReference>